<dbReference type="Proteomes" id="UP000521017">
    <property type="component" value="Unassembled WGS sequence"/>
</dbReference>
<name>A0A7X0J1P1_9SPHI</name>
<accession>A0A7X0J1P1</accession>
<gene>
    <name evidence="1" type="ORF">HDF25_001550</name>
</gene>
<dbReference type="EMBL" id="JACHCC010000004">
    <property type="protein sequence ID" value="MBB6499408.1"/>
    <property type="molecule type" value="Genomic_DNA"/>
</dbReference>
<reference evidence="1 2" key="1">
    <citation type="submission" date="2020-08" db="EMBL/GenBank/DDBJ databases">
        <title>Genomic Encyclopedia of Type Strains, Phase IV (KMG-V): Genome sequencing to study the core and pangenomes of soil and plant-associated prokaryotes.</title>
        <authorList>
            <person name="Whitman W."/>
        </authorList>
    </citation>
    <scope>NUCLEOTIDE SEQUENCE [LARGE SCALE GENOMIC DNA]</scope>
    <source>
        <strain evidence="1 2">M2T3</strain>
    </source>
</reference>
<proteinExistence type="predicted"/>
<evidence type="ECO:0000313" key="2">
    <source>
        <dbReference type="Proteomes" id="UP000521017"/>
    </source>
</evidence>
<comment type="caution">
    <text evidence="1">The sequence shown here is derived from an EMBL/GenBank/DDBJ whole genome shotgun (WGS) entry which is preliminary data.</text>
</comment>
<protein>
    <submittedName>
        <fullName evidence="1">Uncharacterized protein</fullName>
    </submittedName>
</protein>
<sequence>MKYLDLRQTNPVDYKLINRVIPENISYRNKRQPDLGNER</sequence>
<organism evidence="1 2">
    <name type="scientific">Pedobacter cryoconitis</name>
    <dbReference type="NCBI Taxonomy" id="188932"/>
    <lineage>
        <taxon>Bacteria</taxon>
        <taxon>Pseudomonadati</taxon>
        <taxon>Bacteroidota</taxon>
        <taxon>Sphingobacteriia</taxon>
        <taxon>Sphingobacteriales</taxon>
        <taxon>Sphingobacteriaceae</taxon>
        <taxon>Pedobacter</taxon>
    </lineage>
</organism>
<evidence type="ECO:0000313" key="1">
    <source>
        <dbReference type="EMBL" id="MBB6499408.1"/>
    </source>
</evidence>
<dbReference type="AlphaFoldDB" id="A0A7X0J1P1"/>